<name>A0A7S0USL9_9CHLO</name>
<organism evidence="5">
    <name type="scientific">Polytomella parva</name>
    <dbReference type="NCBI Taxonomy" id="51329"/>
    <lineage>
        <taxon>Eukaryota</taxon>
        <taxon>Viridiplantae</taxon>
        <taxon>Chlorophyta</taxon>
        <taxon>core chlorophytes</taxon>
        <taxon>Chlorophyceae</taxon>
        <taxon>CS clade</taxon>
        <taxon>Chlamydomonadales</taxon>
        <taxon>Chlamydomonadaceae</taxon>
        <taxon>Polytomella</taxon>
    </lineage>
</organism>
<comment type="subcellular location">
    <subcellularLocation>
        <location evidence="1">Membrane</location>
        <topology evidence="1">Multi-pass membrane protein</topology>
    </subcellularLocation>
</comment>
<evidence type="ECO:0000256" key="1">
    <source>
        <dbReference type="ARBA" id="ARBA00004141"/>
    </source>
</evidence>
<evidence type="ECO:0000256" key="2">
    <source>
        <dbReference type="ARBA" id="ARBA00022692"/>
    </source>
</evidence>
<protein>
    <recommendedName>
        <fullName evidence="6">Mitochondrial carrier protein</fullName>
    </recommendedName>
</protein>
<evidence type="ECO:0000256" key="4">
    <source>
        <dbReference type="SAM" id="Phobius"/>
    </source>
</evidence>
<feature type="transmembrane region" description="Helical" evidence="4">
    <location>
        <begin position="12"/>
        <end position="29"/>
    </location>
</feature>
<dbReference type="InterPro" id="IPR018108">
    <property type="entry name" value="MCP_transmembrane"/>
</dbReference>
<dbReference type="EMBL" id="HBFM01011281">
    <property type="protein sequence ID" value="CAD8770737.1"/>
    <property type="molecule type" value="Transcribed_RNA"/>
</dbReference>
<keyword evidence="4" id="KW-1133">Transmembrane helix</keyword>
<sequence length="287" mass="30442">MQYAVAEALKGGVPGLVAMAIQVLALMWLRTTMNYQYRYGTSTREALRTLYAQGGIRRFYQGLLPALIQGPLSRFGDTAANAGVMAFFAAAASADSGMLLVAARLPLALKSLVASLTAALFRIVLTPVDTLKTAMQVEGDRALPMLASKIAKGGPGVLFHGALATSAATFAGHYPWFLVYNTLDSTIPKPSKDALALKLLRSAVLGFFGSLAADLASNALRVVKTAKQTSETPISYSDATKAILEREGLQGLFVRGLGTKILCNGIQGTLFSVLWRLGQERLAAGQK</sequence>
<dbReference type="InterPro" id="IPR023395">
    <property type="entry name" value="MCP_dom_sf"/>
</dbReference>
<dbReference type="SUPFAM" id="SSF103506">
    <property type="entry name" value="Mitochondrial carrier"/>
    <property type="match status" value="1"/>
</dbReference>
<dbReference type="PANTHER" id="PTHR47567:SF1">
    <property type="entry name" value="NAD-DEPENDENT EPIMERASE_DEHYDRATASE DOMAIN-CONTAINING PROTEIN"/>
    <property type="match status" value="1"/>
</dbReference>
<evidence type="ECO:0008006" key="6">
    <source>
        <dbReference type="Google" id="ProtNLM"/>
    </source>
</evidence>
<proteinExistence type="predicted"/>
<dbReference type="Pfam" id="PF00153">
    <property type="entry name" value="Mito_carr"/>
    <property type="match status" value="2"/>
</dbReference>
<gene>
    <name evidence="5" type="ORF">PPAR00522_LOCUS7139</name>
</gene>
<dbReference type="GO" id="GO:0016020">
    <property type="term" value="C:membrane"/>
    <property type="evidence" value="ECO:0007669"/>
    <property type="project" value="UniProtKB-SubCell"/>
</dbReference>
<keyword evidence="3 4" id="KW-0472">Membrane</keyword>
<dbReference type="AlphaFoldDB" id="A0A7S0USL9"/>
<dbReference type="PANTHER" id="PTHR47567">
    <property type="entry name" value="MITOCHONDRIAL SUBSTRATE/SOLUTE CARRIER"/>
    <property type="match status" value="1"/>
</dbReference>
<evidence type="ECO:0000256" key="3">
    <source>
        <dbReference type="ARBA" id="ARBA00023136"/>
    </source>
</evidence>
<dbReference type="Gene3D" id="1.50.40.10">
    <property type="entry name" value="Mitochondrial carrier domain"/>
    <property type="match status" value="1"/>
</dbReference>
<evidence type="ECO:0000313" key="5">
    <source>
        <dbReference type="EMBL" id="CAD8770737.1"/>
    </source>
</evidence>
<reference evidence="5" key="1">
    <citation type="submission" date="2021-01" db="EMBL/GenBank/DDBJ databases">
        <authorList>
            <person name="Corre E."/>
            <person name="Pelletier E."/>
            <person name="Niang G."/>
            <person name="Scheremetjew M."/>
            <person name="Finn R."/>
            <person name="Kale V."/>
            <person name="Holt S."/>
            <person name="Cochrane G."/>
            <person name="Meng A."/>
            <person name="Brown T."/>
            <person name="Cohen L."/>
        </authorList>
    </citation>
    <scope>NUCLEOTIDE SEQUENCE</scope>
    <source>
        <strain evidence="5">SAG 63-3</strain>
    </source>
</reference>
<accession>A0A7S0USL9</accession>
<keyword evidence="2 4" id="KW-0812">Transmembrane</keyword>